<evidence type="ECO:0000313" key="7">
    <source>
        <dbReference type="EMBL" id="KNZ56781.1"/>
    </source>
</evidence>
<gene>
    <name evidence="7" type="ORF">VP01_231g4</name>
</gene>
<keyword evidence="2" id="KW-0813">Transport</keyword>
<evidence type="ECO:0000256" key="4">
    <source>
        <dbReference type="ARBA" id="ARBA00023054"/>
    </source>
</evidence>
<name>A0A0L6V7K5_9BASI</name>
<evidence type="ECO:0000259" key="6">
    <source>
        <dbReference type="Pfam" id="PF20667"/>
    </source>
</evidence>
<dbReference type="Proteomes" id="UP000037035">
    <property type="component" value="Unassembled WGS sequence"/>
</dbReference>
<organism evidence="7 8">
    <name type="scientific">Puccinia sorghi</name>
    <dbReference type="NCBI Taxonomy" id="27349"/>
    <lineage>
        <taxon>Eukaryota</taxon>
        <taxon>Fungi</taxon>
        <taxon>Dikarya</taxon>
        <taxon>Basidiomycota</taxon>
        <taxon>Pucciniomycotina</taxon>
        <taxon>Pucciniomycetes</taxon>
        <taxon>Pucciniales</taxon>
        <taxon>Pucciniaceae</taxon>
        <taxon>Puccinia</taxon>
    </lineage>
</organism>
<dbReference type="PANTHER" id="PTHR12100">
    <property type="entry name" value="SEC10"/>
    <property type="match status" value="1"/>
</dbReference>
<dbReference type="Pfam" id="PF07393">
    <property type="entry name" value="Sec10_HB"/>
    <property type="match status" value="1"/>
</dbReference>
<evidence type="ECO:0000256" key="2">
    <source>
        <dbReference type="ARBA" id="ARBA00022448"/>
    </source>
</evidence>
<evidence type="ECO:0000256" key="3">
    <source>
        <dbReference type="ARBA" id="ARBA00022483"/>
    </source>
</evidence>
<evidence type="ECO:0000259" key="5">
    <source>
        <dbReference type="Pfam" id="PF07393"/>
    </source>
</evidence>
<dbReference type="AlphaFoldDB" id="A0A0L6V7K5"/>
<protein>
    <submittedName>
        <fullName evidence="7">Uncharacterized protein</fullName>
    </submittedName>
</protein>
<comment type="caution">
    <text evidence="7">The sequence shown here is derived from an EMBL/GenBank/DDBJ whole genome shotgun (WGS) entry which is preliminary data.</text>
</comment>
<dbReference type="OrthoDB" id="125856at2759"/>
<dbReference type="InterPro" id="IPR048627">
    <property type="entry name" value="Sec10_HB"/>
</dbReference>
<proteinExistence type="inferred from homology"/>
<dbReference type="PANTHER" id="PTHR12100:SF0">
    <property type="entry name" value="EXOCYST COMPLEX COMPONENT 5"/>
    <property type="match status" value="1"/>
</dbReference>
<dbReference type="GO" id="GO:0000145">
    <property type="term" value="C:exocyst"/>
    <property type="evidence" value="ECO:0007669"/>
    <property type="project" value="TreeGrafter"/>
</dbReference>
<reference evidence="7 8" key="1">
    <citation type="submission" date="2015-08" db="EMBL/GenBank/DDBJ databases">
        <title>Next Generation Sequencing and Analysis of the Genome of Puccinia sorghi L Schw, the Causal Agent of Maize Common Rust.</title>
        <authorList>
            <person name="Rochi L."/>
            <person name="Burguener G."/>
            <person name="Darino M."/>
            <person name="Turjanski A."/>
            <person name="Kreff E."/>
            <person name="Dieguez M.J."/>
            <person name="Sacco F."/>
        </authorList>
    </citation>
    <scope>NUCLEOTIDE SEQUENCE [LARGE SCALE GENOMIC DNA]</scope>
    <source>
        <strain evidence="7 8">RO10H11247</strain>
    </source>
</reference>
<feature type="domain" description="Exocyst complex component Sec10 N-terminal" evidence="6">
    <location>
        <begin position="75"/>
        <end position="189"/>
    </location>
</feature>
<accession>A0A0L6V7K5</accession>
<feature type="domain" description="Exocyst complex component Sec10-like alpha-helical bundle" evidence="5">
    <location>
        <begin position="198"/>
        <end position="856"/>
    </location>
</feature>
<sequence length="894" mass="98802">MADSPSNAQSSSTLSLSTFEKPTFGVASLLAGLTEGLIKEDKQSGKGVIPQDLRCLFPLTKIDGDSGLVLVAFNPDPFIATLEGAIEQLLPLQNQVNGKIKSLERDVAQKERSYRTRIDDFKNGLNNVTQEFSGLNSKITEVGKTAIRIGEQLESIDRVMSRATDAHDIILYYNEFARGETTRLEALRKEGKEGRAKVAVIARRLLTVAREIEGVDGSEVTKATIEKYAERFEKDMLRLFEKAYLKGEPKAMAHCAQTLLEFNGGSSCIQIYVNQHDFFISRDRIEAVDYVTEAPMWDSLADPNQAAPKTEPQLAALYSDIRDQISQEAQIIEAVFPHPVVVMQVFLQRVFAQVIQSHLEKLISAAQGNSTLAFLRVLALARSSTTQLVNDIKSHDFFRSRPSINSSAPESYTLGRRGSDDVDADNKASAGVIQVIPGALGNSALSSMLDQQLDELFGQYLDNSRYVERECKSLTELYASYLLQFARWHRATNKAKPTNTIFDRMVNQIASSAHGAPGAAQTSGLKSLLKLSGISADDSVNSLAEEPPSSPVLSESDGQLDLSVAEKLLTWHAESVGRMIELSSQSDVPKNVFSLLKTLAETFCKGYIETALETSLAQFSSYDMKTEPSLKPMTVISTADMAMNLWQRYVTTAIVPLAASSVNIRRGMSMFNNNVLVRIENKINSVAQKGLECVLSWLNISLGKQKRLDFKPKNDELDFSRTHTEACVGCCQFLNTTRTIVNQSLSGKNSEIFLSEVGVVFHSFLLEHLKKFPVSAMGGLMLTKGMDNRDLTMYQDTIAKFNIPGLNERYEMIRELGNIFVVQPSILKSYLSESAMLGRIDGKLLKPFFLMRADYGDHGKKFWDELVGESKQQELVGGAGAQVERGLWLGITGS</sequence>
<dbReference type="STRING" id="27349.A0A0L6V7K5"/>
<keyword evidence="4" id="KW-0175">Coiled coil</keyword>
<comment type="similarity">
    <text evidence="1">Belongs to the SEC10 family.</text>
</comment>
<evidence type="ECO:0000313" key="8">
    <source>
        <dbReference type="Proteomes" id="UP000037035"/>
    </source>
</evidence>
<evidence type="ECO:0000256" key="1">
    <source>
        <dbReference type="ARBA" id="ARBA00006572"/>
    </source>
</evidence>
<keyword evidence="8" id="KW-1185">Reference proteome</keyword>
<dbReference type="GO" id="GO:0006893">
    <property type="term" value="P:Golgi to plasma membrane transport"/>
    <property type="evidence" value="ECO:0007669"/>
    <property type="project" value="TreeGrafter"/>
</dbReference>
<dbReference type="InterPro" id="IPR048625">
    <property type="entry name" value="Sec10_N"/>
</dbReference>
<dbReference type="Pfam" id="PF20667">
    <property type="entry name" value="Sec10_N"/>
    <property type="match status" value="1"/>
</dbReference>
<dbReference type="VEuPathDB" id="FungiDB:VP01_231g4"/>
<dbReference type="InterPro" id="IPR009976">
    <property type="entry name" value="Sec10-like"/>
</dbReference>
<dbReference type="EMBL" id="LAVV01007192">
    <property type="protein sequence ID" value="KNZ56781.1"/>
    <property type="molecule type" value="Genomic_DNA"/>
</dbReference>
<keyword evidence="3" id="KW-0268">Exocytosis</keyword>
<dbReference type="GO" id="GO:0006887">
    <property type="term" value="P:exocytosis"/>
    <property type="evidence" value="ECO:0007669"/>
    <property type="project" value="UniProtKB-KW"/>
</dbReference>